<dbReference type="Proteomes" id="UP000004520">
    <property type="component" value="Unassembled WGS sequence"/>
</dbReference>
<accession>F5NY76</accession>
<dbReference type="EMBL" id="AFGY01000042">
    <property type="protein sequence ID" value="EGK35358.1"/>
    <property type="molecule type" value="Genomic_DNA"/>
</dbReference>
<name>F5NY76_SHIFL</name>
<evidence type="ECO:0000313" key="1">
    <source>
        <dbReference type="EMBL" id="EGK35358.1"/>
    </source>
</evidence>
<sequence>MNQFGLFLLVFSTAASVYNLFNLLSEFDDLLTYPRDL</sequence>
<protein>
    <submittedName>
        <fullName evidence="1">Uncharacterized protein</fullName>
    </submittedName>
</protein>
<proteinExistence type="predicted"/>
<organism evidence="1 2">
    <name type="scientific">Shigella flexneri K-227</name>
    <dbReference type="NCBI Taxonomy" id="766147"/>
    <lineage>
        <taxon>Bacteria</taxon>
        <taxon>Pseudomonadati</taxon>
        <taxon>Pseudomonadota</taxon>
        <taxon>Gammaproteobacteria</taxon>
        <taxon>Enterobacterales</taxon>
        <taxon>Enterobacteriaceae</taxon>
        <taxon>Shigella</taxon>
    </lineage>
</organism>
<gene>
    <name evidence="1" type="ORF">SFK227_3037</name>
</gene>
<evidence type="ECO:0000313" key="2">
    <source>
        <dbReference type="Proteomes" id="UP000004520"/>
    </source>
</evidence>
<dbReference type="AlphaFoldDB" id="F5NY76"/>
<reference evidence="1 2" key="1">
    <citation type="submission" date="2011-04" db="EMBL/GenBank/DDBJ databases">
        <authorList>
            <person name="Rasko D."/>
            <person name="Redman J."/>
            <person name="Daugherty S.C."/>
            <person name="Tallon L."/>
            <person name="Sadzewicz L."/>
            <person name="Jones K."/>
            <person name="Santana-Cruz I."/>
            <person name="Liu X."/>
        </authorList>
    </citation>
    <scope>NUCLEOTIDE SEQUENCE [LARGE SCALE GENOMIC DNA]</scope>
    <source>
        <strain evidence="1 2">K-227</strain>
    </source>
</reference>
<comment type="caution">
    <text evidence="1">The sequence shown here is derived from an EMBL/GenBank/DDBJ whole genome shotgun (WGS) entry which is preliminary data.</text>
</comment>